<feature type="domain" description="Wall-associated receptor kinase galacturonan-binding" evidence="5">
    <location>
        <begin position="38"/>
        <end position="99"/>
    </location>
</feature>
<keyword evidence="2 4" id="KW-0732">Signal</keyword>
<comment type="caution">
    <text evidence="6">The sequence shown here is derived from an EMBL/GenBank/DDBJ whole genome shotgun (WGS) entry which is preliminary data.</text>
</comment>
<sequence length="245" mass="26677">MHTNIYSPKSTPKMMILAVLLLQLLHPTSVASQTKPGCPNKCGNISIPYPFGYGENKNCFREGFNISCTHTDEGPAPYLSRNVFPIKDISLLTGEFTITQFIAVDCYNKSGRDSDRSKSPLANIWRRRPFTFSDSRNKFTVLGCDSSAFLTDSSWVSVPVASPSATAPPWSPTGRAAGSDAARRPFRRGSSTSPSNLRATTTTKLFFILTPAAPPSLLIRNGSNSMGFLISPKTIITGTNWLLSC</sequence>
<feature type="chain" id="PRO_5043642343" evidence="4">
    <location>
        <begin position="33"/>
        <end position="245"/>
    </location>
</feature>
<evidence type="ECO:0000256" key="3">
    <source>
        <dbReference type="SAM" id="MobiDB-lite"/>
    </source>
</evidence>
<dbReference type="AlphaFoldDB" id="A0AAV9EMH3"/>
<keyword evidence="6" id="KW-0808">Transferase</keyword>
<keyword evidence="6" id="KW-0675">Receptor</keyword>
<reference evidence="6" key="1">
    <citation type="journal article" date="2023" name="Nat. Commun.">
        <title>Diploid and tetraploid genomes of Acorus and the evolution of monocots.</title>
        <authorList>
            <person name="Ma L."/>
            <person name="Liu K.W."/>
            <person name="Li Z."/>
            <person name="Hsiao Y.Y."/>
            <person name="Qi Y."/>
            <person name="Fu T."/>
            <person name="Tang G.D."/>
            <person name="Zhang D."/>
            <person name="Sun W.H."/>
            <person name="Liu D.K."/>
            <person name="Li Y."/>
            <person name="Chen G.Z."/>
            <person name="Liu X.D."/>
            <person name="Liao X.Y."/>
            <person name="Jiang Y.T."/>
            <person name="Yu X."/>
            <person name="Hao Y."/>
            <person name="Huang J."/>
            <person name="Zhao X.W."/>
            <person name="Ke S."/>
            <person name="Chen Y.Y."/>
            <person name="Wu W.L."/>
            <person name="Hsu J.L."/>
            <person name="Lin Y.F."/>
            <person name="Huang M.D."/>
            <person name="Li C.Y."/>
            <person name="Huang L."/>
            <person name="Wang Z.W."/>
            <person name="Zhao X."/>
            <person name="Zhong W.Y."/>
            <person name="Peng D.H."/>
            <person name="Ahmad S."/>
            <person name="Lan S."/>
            <person name="Zhang J.S."/>
            <person name="Tsai W.C."/>
            <person name="Van de Peer Y."/>
            <person name="Liu Z.J."/>
        </authorList>
    </citation>
    <scope>NUCLEOTIDE SEQUENCE</scope>
    <source>
        <strain evidence="6">CP</strain>
    </source>
</reference>
<dbReference type="Pfam" id="PF13947">
    <property type="entry name" value="GUB_WAK_bind"/>
    <property type="match status" value="1"/>
</dbReference>
<evidence type="ECO:0000256" key="4">
    <source>
        <dbReference type="SAM" id="SignalP"/>
    </source>
</evidence>
<dbReference type="GO" id="GO:0016301">
    <property type="term" value="F:kinase activity"/>
    <property type="evidence" value="ECO:0007669"/>
    <property type="project" value="UniProtKB-KW"/>
</dbReference>
<feature type="signal peptide" evidence="4">
    <location>
        <begin position="1"/>
        <end position="32"/>
    </location>
</feature>
<dbReference type="GO" id="GO:0016020">
    <property type="term" value="C:membrane"/>
    <property type="evidence" value="ECO:0007669"/>
    <property type="project" value="UniProtKB-SubCell"/>
</dbReference>
<evidence type="ECO:0000256" key="1">
    <source>
        <dbReference type="ARBA" id="ARBA00004167"/>
    </source>
</evidence>
<comment type="subcellular location">
    <subcellularLocation>
        <location evidence="1">Membrane</location>
        <topology evidence="1">Single-pass membrane protein</topology>
    </subcellularLocation>
</comment>
<accession>A0AAV9EMH3</accession>
<evidence type="ECO:0000313" key="6">
    <source>
        <dbReference type="EMBL" id="KAK1314818.1"/>
    </source>
</evidence>
<evidence type="ECO:0000259" key="5">
    <source>
        <dbReference type="Pfam" id="PF13947"/>
    </source>
</evidence>
<name>A0AAV9EMH3_ACOCL</name>
<proteinExistence type="predicted"/>
<keyword evidence="6" id="KW-0418">Kinase</keyword>
<dbReference type="PANTHER" id="PTHR33491">
    <property type="entry name" value="OSJNBA0016N04.9 PROTEIN"/>
    <property type="match status" value="1"/>
</dbReference>
<feature type="region of interest" description="Disordered" evidence="3">
    <location>
        <begin position="162"/>
        <end position="197"/>
    </location>
</feature>
<keyword evidence="7" id="KW-1185">Reference proteome</keyword>
<dbReference type="Proteomes" id="UP001180020">
    <property type="component" value="Unassembled WGS sequence"/>
</dbReference>
<dbReference type="InterPro" id="IPR025287">
    <property type="entry name" value="WAK_GUB"/>
</dbReference>
<organism evidence="6 7">
    <name type="scientific">Acorus calamus</name>
    <name type="common">Sweet flag</name>
    <dbReference type="NCBI Taxonomy" id="4465"/>
    <lineage>
        <taxon>Eukaryota</taxon>
        <taxon>Viridiplantae</taxon>
        <taxon>Streptophyta</taxon>
        <taxon>Embryophyta</taxon>
        <taxon>Tracheophyta</taxon>
        <taxon>Spermatophyta</taxon>
        <taxon>Magnoliopsida</taxon>
        <taxon>Liliopsida</taxon>
        <taxon>Acoraceae</taxon>
        <taxon>Acorus</taxon>
    </lineage>
</organism>
<evidence type="ECO:0000256" key="2">
    <source>
        <dbReference type="ARBA" id="ARBA00022729"/>
    </source>
</evidence>
<gene>
    <name evidence="6" type="primary">WAK4</name>
    <name evidence="6" type="ORF">QJS10_CPA06g00131</name>
</gene>
<protein>
    <submittedName>
        <fullName evidence="6">Wall-associated receptor kinase 4</fullName>
    </submittedName>
</protein>
<dbReference type="EMBL" id="JAUJYO010000006">
    <property type="protein sequence ID" value="KAK1314818.1"/>
    <property type="molecule type" value="Genomic_DNA"/>
</dbReference>
<evidence type="ECO:0000313" key="7">
    <source>
        <dbReference type="Proteomes" id="UP001180020"/>
    </source>
</evidence>
<dbReference type="GO" id="GO:0030247">
    <property type="term" value="F:polysaccharide binding"/>
    <property type="evidence" value="ECO:0007669"/>
    <property type="project" value="InterPro"/>
</dbReference>
<reference evidence="6" key="2">
    <citation type="submission" date="2023-06" db="EMBL/GenBank/DDBJ databases">
        <authorList>
            <person name="Ma L."/>
            <person name="Liu K.-W."/>
            <person name="Li Z."/>
            <person name="Hsiao Y.-Y."/>
            <person name="Qi Y."/>
            <person name="Fu T."/>
            <person name="Tang G."/>
            <person name="Zhang D."/>
            <person name="Sun W.-H."/>
            <person name="Liu D.-K."/>
            <person name="Li Y."/>
            <person name="Chen G.-Z."/>
            <person name="Liu X.-D."/>
            <person name="Liao X.-Y."/>
            <person name="Jiang Y.-T."/>
            <person name="Yu X."/>
            <person name="Hao Y."/>
            <person name="Huang J."/>
            <person name="Zhao X.-W."/>
            <person name="Ke S."/>
            <person name="Chen Y.-Y."/>
            <person name="Wu W.-L."/>
            <person name="Hsu J.-L."/>
            <person name="Lin Y.-F."/>
            <person name="Huang M.-D."/>
            <person name="Li C.-Y."/>
            <person name="Huang L."/>
            <person name="Wang Z.-W."/>
            <person name="Zhao X."/>
            <person name="Zhong W.-Y."/>
            <person name="Peng D.-H."/>
            <person name="Ahmad S."/>
            <person name="Lan S."/>
            <person name="Zhang J.-S."/>
            <person name="Tsai W.-C."/>
            <person name="Van De Peer Y."/>
            <person name="Liu Z.-J."/>
        </authorList>
    </citation>
    <scope>NUCLEOTIDE SEQUENCE</scope>
    <source>
        <strain evidence="6">CP</strain>
        <tissue evidence="6">Leaves</tissue>
    </source>
</reference>